<dbReference type="GO" id="GO:0005179">
    <property type="term" value="F:hormone activity"/>
    <property type="evidence" value="ECO:0007669"/>
    <property type="project" value="InterPro"/>
</dbReference>
<protein>
    <recommendedName>
        <fullName evidence="11">Brain natriuretic factor prohormone</fullName>
    </recommendedName>
</protein>
<feature type="coiled-coil region" evidence="8">
    <location>
        <begin position="98"/>
        <end position="132"/>
    </location>
</feature>
<evidence type="ECO:0000256" key="1">
    <source>
        <dbReference type="ARBA" id="ARBA00004613"/>
    </source>
</evidence>
<evidence type="ECO:0000313" key="10">
    <source>
        <dbReference type="Proteomes" id="UP000316079"/>
    </source>
</evidence>
<dbReference type="PANTHER" id="PTHR14066">
    <property type="entry name" value="ATRIAL NATRIURETIC FACTOR PRECURSOR"/>
    <property type="match status" value="1"/>
</dbReference>
<comment type="similarity">
    <text evidence="2 7">Belongs to the natriuretic peptide family.</text>
</comment>
<organism evidence="9 10">
    <name type="scientific">Danionella cerebrum</name>
    <dbReference type="NCBI Taxonomy" id="2873325"/>
    <lineage>
        <taxon>Eukaryota</taxon>
        <taxon>Metazoa</taxon>
        <taxon>Chordata</taxon>
        <taxon>Craniata</taxon>
        <taxon>Vertebrata</taxon>
        <taxon>Euteleostomi</taxon>
        <taxon>Actinopterygii</taxon>
        <taxon>Neopterygii</taxon>
        <taxon>Teleostei</taxon>
        <taxon>Ostariophysi</taxon>
        <taxon>Cypriniformes</taxon>
        <taxon>Danionidae</taxon>
        <taxon>Danioninae</taxon>
        <taxon>Danionella</taxon>
    </lineage>
</organism>
<dbReference type="GO" id="GO:0019934">
    <property type="term" value="P:cGMP-mediated signaling"/>
    <property type="evidence" value="ECO:0007669"/>
    <property type="project" value="TreeGrafter"/>
</dbReference>
<evidence type="ECO:0000256" key="3">
    <source>
        <dbReference type="ARBA" id="ARBA00022525"/>
    </source>
</evidence>
<comment type="caution">
    <text evidence="9">The sequence shown here is derived from an EMBL/GenBank/DDBJ whole genome shotgun (WGS) entry which is preliminary data.</text>
</comment>
<evidence type="ECO:0000256" key="2">
    <source>
        <dbReference type="ARBA" id="ARBA00009041"/>
    </source>
</evidence>
<keyword evidence="8" id="KW-0175">Coiled coil</keyword>
<evidence type="ECO:0000256" key="7">
    <source>
        <dbReference type="RuleBase" id="RU003686"/>
    </source>
</evidence>
<dbReference type="Proteomes" id="UP000316079">
    <property type="component" value="Unassembled WGS sequence"/>
</dbReference>
<keyword evidence="3" id="KW-0964">Secreted</keyword>
<dbReference type="InterPro" id="IPR030480">
    <property type="entry name" value="Natr_peptide_CS"/>
</dbReference>
<dbReference type="GO" id="GO:0007168">
    <property type="term" value="P:receptor guanylyl cyclase signaling pathway"/>
    <property type="evidence" value="ECO:0007669"/>
    <property type="project" value="TreeGrafter"/>
</dbReference>
<keyword evidence="6" id="KW-1015">Disulfide bond</keyword>
<proteinExistence type="inferred from homology"/>
<evidence type="ECO:0000256" key="8">
    <source>
        <dbReference type="SAM" id="Coils"/>
    </source>
</evidence>
<accession>A0A553R3R3</accession>
<dbReference type="PRINTS" id="PR00712">
    <property type="entry name" value="BNATPEPTIDE"/>
</dbReference>
<evidence type="ECO:0008006" key="11">
    <source>
        <dbReference type="Google" id="ProtNLM"/>
    </source>
</evidence>
<evidence type="ECO:0000256" key="5">
    <source>
        <dbReference type="ARBA" id="ARBA00022858"/>
    </source>
</evidence>
<dbReference type="Pfam" id="PF00212">
    <property type="entry name" value="ANP"/>
    <property type="match status" value="1"/>
</dbReference>
<evidence type="ECO:0000313" key="9">
    <source>
        <dbReference type="EMBL" id="TRY96820.1"/>
    </source>
</evidence>
<dbReference type="GO" id="GO:0097746">
    <property type="term" value="P:blood vessel diameter maintenance"/>
    <property type="evidence" value="ECO:0007669"/>
    <property type="project" value="UniProtKB-KW"/>
</dbReference>
<comment type="subcellular location">
    <subcellularLocation>
        <location evidence="1 7">Secreted</location>
    </subcellularLocation>
</comment>
<dbReference type="InterPro" id="IPR002408">
    <property type="entry name" value="Natriuretic_peptide_brain"/>
</dbReference>
<evidence type="ECO:0000256" key="6">
    <source>
        <dbReference type="ARBA" id="ARBA00023157"/>
    </source>
</evidence>
<keyword evidence="4" id="KW-0732">Signal</keyword>
<dbReference type="STRING" id="623744.A0A553R3R3"/>
<dbReference type="SMART" id="SM00183">
    <property type="entry name" value="NAT_PEP"/>
    <property type="match status" value="1"/>
</dbReference>
<dbReference type="EMBL" id="SRMA01025251">
    <property type="protein sequence ID" value="TRY96820.1"/>
    <property type="molecule type" value="Genomic_DNA"/>
</dbReference>
<dbReference type="GO" id="GO:0005615">
    <property type="term" value="C:extracellular space"/>
    <property type="evidence" value="ECO:0007669"/>
    <property type="project" value="TreeGrafter"/>
</dbReference>
<dbReference type="GO" id="GO:0007218">
    <property type="term" value="P:neuropeptide signaling pathway"/>
    <property type="evidence" value="ECO:0007669"/>
    <property type="project" value="TreeGrafter"/>
</dbReference>
<keyword evidence="5 7" id="KW-0838">Vasoactive</keyword>
<dbReference type="GO" id="GO:0003085">
    <property type="term" value="P:negative regulation of systemic arterial blood pressure"/>
    <property type="evidence" value="ECO:0007669"/>
    <property type="project" value="TreeGrafter"/>
</dbReference>
<keyword evidence="10" id="KW-1185">Reference proteome</keyword>
<dbReference type="PROSITE" id="PS00263">
    <property type="entry name" value="NATRIURETIC_PEPTIDE"/>
    <property type="match status" value="1"/>
</dbReference>
<dbReference type="InterPro" id="IPR000663">
    <property type="entry name" value="Natr_peptide"/>
</dbReference>
<dbReference type="InterPro" id="IPR050787">
    <property type="entry name" value="Natriuretic_peptide"/>
</dbReference>
<dbReference type="OrthoDB" id="9892281at2759"/>
<reference evidence="9 10" key="1">
    <citation type="journal article" date="2019" name="Sci. Data">
        <title>Hybrid genome assembly and annotation of Danionella translucida.</title>
        <authorList>
            <person name="Kadobianskyi M."/>
            <person name="Schulze L."/>
            <person name="Schuelke M."/>
            <person name="Judkewitz B."/>
        </authorList>
    </citation>
    <scope>NUCLEOTIDE SEQUENCE [LARGE SCALE GENOMIC DNA]</scope>
    <source>
        <strain evidence="9 10">Bolton</strain>
    </source>
</reference>
<dbReference type="AlphaFoldDB" id="A0A553R3R3"/>
<dbReference type="GO" id="GO:0005737">
    <property type="term" value="C:cytoplasm"/>
    <property type="evidence" value="ECO:0007669"/>
    <property type="project" value="TreeGrafter"/>
</dbReference>
<gene>
    <name evidence="9" type="ORF">DNTS_015399</name>
</gene>
<dbReference type="PANTHER" id="PTHR14066:SF10">
    <property type="entry name" value="NATRIURETIC PEPTIDES B"/>
    <property type="match status" value="1"/>
</dbReference>
<dbReference type="GO" id="GO:0051427">
    <property type="term" value="F:hormone receptor binding"/>
    <property type="evidence" value="ECO:0007669"/>
    <property type="project" value="TreeGrafter"/>
</dbReference>
<dbReference type="GO" id="GO:0006182">
    <property type="term" value="P:cGMP biosynthetic process"/>
    <property type="evidence" value="ECO:0007669"/>
    <property type="project" value="TreeGrafter"/>
</dbReference>
<name>A0A553R3R3_9TELE</name>
<evidence type="ECO:0000256" key="4">
    <source>
        <dbReference type="ARBA" id="ARBA00022729"/>
    </source>
</evidence>
<sequence length="197" mass="22573">MKDFREVSESARSFRHWSELSFKGSSRYQSEVSECSSHSSHRWDVLLLDIKELEAPVREDRRQEQEQSMRIMSSLLRNMTLLSLLSLLSLPPVAAHPLQNTNQDIDVLQFLLKRLEASIQDQTKENVEEELIHLKELQPQAPPDDSEVRRGLSTQDLMVLRRDTKRHSGCFGSRLDRIGSMSTLGCKTAGRSGPKKK</sequence>